<keyword evidence="9 14" id="KW-1133">Transmembrane helix</keyword>
<evidence type="ECO:0000256" key="6">
    <source>
        <dbReference type="ARBA" id="ARBA00022622"/>
    </source>
</evidence>
<feature type="signal peptide" evidence="15">
    <location>
        <begin position="1"/>
        <end position="20"/>
    </location>
</feature>
<evidence type="ECO:0000256" key="2">
    <source>
        <dbReference type="ARBA" id="ARBA00004589"/>
    </source>
</evidence>
<gene>
    <name evidence="18" type="ORF">B0J12DRAFT_451224</name>
</gene>
<feature type="transmembrane region" description="Helical" evidence="14">
    <location>
        <begin position="311"/>
        <end position="330"/>
    </location>
</feature>
<feature type="transmembrane region" description="Helical" evidence="14">
    <location>
        <begin position="350"/>
        <end position="368"/>
    </location>
</feature>
<dbReference type="PANTHER" id="PTHR33048:SF143">
    <property type="entry name" value="EXTRACELLULAR MEMBRANE PROTEIN CFEM DOMAIN-CONTAINING PROTEIN-RELATED"/>
    <property type="match status" value="1"/>
</dbReference>
<evidence type="ECO:0000313" key="19">
    <source>
        <dbReference type="Proteomes" id="UP000774617"/>
    </source>
</evidence>
<dbReference type="Proteomes" id="UP000774617">
    <property type="component" value="Unassembled WGS sequence"/>
</dbReference>
<evidence type="ECO:0000256" key="15">
    <source>
        <dbReference type="SAM" id="SignalP"/>
    </source>
</evidence>
<comment type="similarity">
    <text evidence="4">Belongs to the RBT5 family.</text>
</comment>
<feature type="transmembrane region" description="Helical" evidence="14">
    <location>
        <begin position="191"/>
        <end position="216"/>
    </location>
</feature>
<feature type="chain" id="PRO_5045206182" evidence="15">
    <location>
        <begin position="21"/>
        <end position="441"/>
    </location>
</feature>
<feature type="domain" description="CFEM" evidence="16">
    <location>
        <begin position="52"/>
        <end position="106"/>
    </location>
</feature>
<evidence type="ECO:0000256" key="4">
    <source>
        <dbReference type="ARBA" id="ARBA00010031"/>
    </source>
</evidence>
<reference evidence="18 19" key="1">
    <citation type="journal article" date="2021" name="Nat. Commun.">
        <title>Genetic determinants of endophytism in the Arabidopsis root mycobiome.</title>
        <authorList>
            <person name="Mesny F."/>
            <person name="Miyauchi S."/>
            <person name="Thiergart T."/>
            <person name="Pickel B."/>
            <person name="Atanasova L."/>
            <person name="Karlsson M."/>
            <person name="Huettel B."/>
            <person name="Barry K.W."/>
            <person name="Haridas S."/>
            <person name="Chen C."/>
            <person name="Bauer D."/>
            <person name="Andreopoulos W."/>
            <person name="Pangilinan J."/>
            <person name="LaButti K."/>
            <person name="Riley R."/>
            <person name="Lipzen A."/>
            <person name="Clum A."/>
            <person name="Drula E."/>
            <person name="Henrissat B."/>
            <person name="Kohler A."/>
            <person name="Grigoriev I.V."/>
            <person name="Martin F.M."/>
            <person name="Hacquard S."/>
        </authorList>
    </citation>
    <scope>NUCLEOTIDE SEQUENCE [LARGE SCALE GENOMIC DNA]</scope>
    <source>
        <strain evidence="18 19">MPI-SDFR-AT-0080</strain>
    </source>
</reference>
<evidence type="ECO:0000256" key="14">
    <source>
        <dbReference type="SAM" id="Phobius"/>
    </source>
</evidence>
<keyword evidence="10 14" id="KW-0472">Membrane</keyword>
<feature type="transmembrane region" description="Helical" evidence="14">
    <location>
        <begin position="148"/>
        <end position="171"/>
    </location>
</feature>
<keyword evidence="12" id="KW-0449">Lipoprotein</keyword>
<evidence type="ECO:0000256" key="5">
    <source>
        <dbReference type="ARBA" id="ARBA00022525"/>
    </source>
</evidence>
<keyword evidence="5" id="KW-0964">Secreted</keyword>
<feature type="transmembrane region" description="Helical" evidence="14">
    <location>
        <begin position="274"/>
        <end position="299"/>
    </location>
</feature>
<comment type="subcellular location">
    <subcellularLocation>
        <location evidence="2">Membrane</location>
        <topology evidence="2">Lipid-anchor</topology>
        <topology evidence="2">GPI-anchor</topology>
    </subcellularLocation>
    <subcellularLocation>
        <location evidence="1">Membrane</location>
        <topology evidence="1">Multi-pass membrane protein</topology>
    </subcellularLocation>
    <subcellularLocation>
        <location evidence="3">Secreted</location>
    </subcellularLocation>
</comment>
<keyword evidence="6" id="KW-0325">Glycoprotein</keyword>
<feature type="transmembrane region" description="Helical" evidence="14">
    <location>
        <begin position="116"/>
        <end position="136"/>
    </location>
</feature>
<evidence type="ECO:0000256" key="8">
    <source>
        <dbReference type="ARBA" id="ARBA00022729"/>
    </source>
</evidence>
<evidence type="ECO:0000256" key="10">
    <source>
        <dbReference type="ARBA" id="ARBA00023136"/>
    </source>
</evidence>
<keyword evidence="19" id="KW-1185">Reference proteome</keyword>
<proteinExistence type="inferred from homology"/>
<protein>
    <submittedName>
        <fullName evidence="18">Integral membrane protein</fullName>
    </submittedName>
</protein>
<sequence length="441" mass="48566">MRIFLGLLVTATLTLQLATAVQPLTSLDLPECAVSHRSEVISCPCSLINKSSCLDAVLGLSICSSADDVCLCSNKEFVSQFEGCMDNGCTVRQFLTAKNATTTACENEVRDKRSTVIWVAAVGCALAYVSIFLRLYTRQFITQGDLGLDDWCTIVTAVFLAPLTAGAILLAQNGLGKDIWTLPFHSVDSTLYIFYVQEHLYIICTVLIKISFLLFYFRIFPDATFRKVVGATMIFAICFGIGALFGFAFQCTPIDRAWHGWDDEHPGFCVDINALVLIAASLNICADFWIIVLPIPGIFRLQSSLRMKLQISAMFCTGFFITAVSVYRAVMLTHFATTDNPTWDWCDGGYWSIIEVDVGIVCTNMPAIRSLLGRIIPKVFGSTAAKDMATEHSRPVARSSQTPRGIRSFKGSRTEADSFVQLIEMDSRSVKNHVGNKSSES</sequence>
<dbReference type="Pfam" id="PF05730">
    <property type="entry name" value="CFEM"/>
    <property type="match status" value="1"/>
</dbReference>
<evidence type="ECO:0000313" key="18">
    <source>
        <dbReference type="EMBL" id="KAH7054366.1"/>
    </source>
</evidence>
<evidence type="ECO:0000256" key="11">
    <source>
        <dbReference type="ARBA" id="ARBA00023157"/>
    </source>
</evidence>
<comment type="caution">
    <text evidence="18">The sequence shown here is derived from an EMBL/GenBank/DDBJ whole genome shotgun (WGS) entry which is preliminary data.</text>
</comment>
<evidence type="ECO:0000256" key="3">
    <source>
        <dbReference type="ARBA" id="ARBA00004613"/>
    </source>
</evidence>
<feature type="domain" description="Rhodopsin" evidence="17">
    <location>
        <begin position="133"/>
        <end position="373"/>
    </location>
</feature>
<organism evidence="18 19">
    <name type="scientific">Macrophomina phaseolina</name>
    <dbReference type="NCBI Taxonomy" id="35725"/>
    <lineage>
        <taxon>Eukaryota</taxon>
        <taxon>Fungi</taxon>
        <taxon>Dikarya</taxon>
        <taxon>Ascomycota</taxon>
        <taxon>Pezizomycotina</taxon>
        <taxon>Dothideomycetes</taxon>
        <taxon>Dothideomycetes incertae sedis</taxon>
        <taxon>Botryosphaeriales</taxon>
        <taxon>Botryosphaeriaceae</taxon>
        <taxon>Macrophomina</taxon>
    </lineage>
</organism>
<evidence type="ECO:0000259" key="17">
    <source>
        <dbReference type="Pfam" id="PF20684"/>
    </source>
</evidence>
<comment type="similarity">
    <text evidence="13">Belongs to the SAT4 family.</text>
</comment>
<dbReference type="PANTHER" id="PTHR33048">
    <property type="entry name" value="PTH11-LIKE INTEGRAL MEMBRANE PROTEIN (AFU_ORTHOLOGUE AFUA_5G11245)"/>
    <property type="match status" value="1"/>
</dbReference>
<dbReference type="EMBL" id="JAGTJR010000009">
    <property type="protein sequence ID" value="KAH7054366.1"/>
    <property type="molecule type" value="Genomic_DNA"/>
</dbReference>
<accession>A0ABQ8GFE9</accession>
<dbReference type="InterPro" id="IPR052337">
    <property type="entry name" value="SAT4-like"/>
</dbReference>
<feature type="transmembrane region" description="Helical" evidence="14">
    <location>
        <begin position="228"/>
        <end position="249"/>
    </location>
</feature>
<keyword evidence="7 14" id="KW-0812">Transmembrane</keyword>
<dbReference type="Pfam" id="PF20684">
    <property type="entry name" value="Fung_rhodopsin"/>
    <property type="match status" value="1"/>
</dbReference>
<evidence type="ECO:0000256" key="1">
    <source>
        <dbReference type="ARBA" id="ARBA00004141"/>
    </source>
</evidence>
<evidence type="ECO:0000256" key="9">
    <source>
        <dbReference type="ARBA" id="ARBA00022989"/>
    </source>
</evidence>
<evidence type="ECO:0000256" key="12">
    <source>
        <dbReference type="ARBA" id="ARBA00023288"/>
    </source>
</evidence>
<keyword evidence="6" id="KW-0336">GPI-anchor</keyword>
<evidence type="ECO:0000259" key="16">
    <source>
        <dbReference type="Pfam" id="PF05730"/>
    </source>
</evidence>
<evidence type="ECO:0000256" key="13">
    <source>
        <dbReference type="ARBA" id="ARBA00038359"/>
    </source>
</evidence>
<name>A0ABQ8GFE9_9PEZI</name>
<dbReference type="InterPro" id="IPR008427">
    <property type="entry name" value="Extracellular_membr_CFEM_dom"/>
</dbReference>
<keyword evidence="11" id="KW-1015">Disulfide bond</keyword>
<evidence type="ECO:0000256" key="7">
    <source>
        <dbReference type="ARBA" id="ARBA00022692"/>
    </source>
</evidence>
<keyword evidence="8 15" id="KW-0732">Signal</keyword>
<dbReference type="InterPro" id="IPR049326">
    <property type="entry name" value="Rhodopsin_dom_fungi"/>
</dbReference>